<accession>A0ABR3EQR1</accession>
<proteinExistence type="predicted"/>
<dbReference type="Proteomes" id="UP001465976">
    <property type="component" value="Unassembled WGS sequence"/>
</dbReference>
<protein>
    <recommendedName>
        <fullName evidence="3">DUF6729 domain-containing protein</fullName>
    </recommendedName>
</protein>
<dbReference type="InterPro" id="IPR046616">
    <property type="entry name" value="DUF6729"/>
</dbReference>
<feature type="compositionally biased region" description="Polar residues" evidence="2">
    <location>
        <begin position="1"/>
        <end position="11"/>
    </location>
</feature>
<feature type="region of interest" description="Disordered" evidence="2">
    <location>
        <begin position="821"/>
        <end position="849"/>
    </location>
</feature>
<feature type="compositionally biased region" description="Low complexity" evidence="2">
    <location>
        <begin position="57"/>
        <end position="75"/>
    </location>
</feature>
<evidence type="ECO:0000259" key="3">
    <source>
        <dbReference type="Pfam" id="PF20499"/>
    </source>
</evidence>
<dbReference type="Gene3D" id="3.30.420.10">
    <property type="entry name" value="Ribonuclease H-like superfamily/Ribonuclease H"/>
    <property type="match status" value="1"/>
</dbReference>
<feature type="compositionally biased region" description="Acidic residues" evidence="2">
    <location>
        <begin position="884"/>
        <end position="900"/>
    </location>
</feature>
<comment type="caution">
    <text evidence="4">The sequence shown here is derived from an EMBL/GenBank/DDBJ whole genome shotgun (WGS) entry which is preliminary data.</text>
</comment>
<feature type="region of interest" description="Disordered" evidence="2">
    <location>
        <begin position="1"/>
        <end position="83"/>
    </location>
</feature>
<reference evidence="4 5" key="1">
    <citation type="submission" date="2024-02" db="EMBL/GenBank/DDBJ databases">
        <title>A draft genome for the cacao thread blight pathogen Marasmius crinis-equi.</title>
        <authorList>
            <person name="Cohen S.P."/>
            <person name="Baruah I.K."/>
            <person name="Amoako-Attah I."/>
            <person name="Bukari Y."/>
            <person name="Meinhardt L.W."/>
            <person name="Bailey B.A."/>
        </authorList>
    </citation>
    <scope>NUCLEOTIDE SEQUENCE [LARGE SCALE GENOMIC DNA]</scope>
    <source>
        <strain evidence="4 5">GH-76</strain>
    </source>
</reference>
<organism evidence="4 5">
    <name type="scientific">Marasmius crinis-equi</name>
    <dbReference type="NCBI Taxonomy" id="585013"/>
    <lineage>
        <taxon>Eukaryota</taxon>
        <taxon>Fungi</taxon>
        <taxon>Dikarya</taxon>
        <taxon>Basidiomycota</taxon>
        <taxon>Agaricomycotina</taxon>
        <taxon>Agaricomycetes</taxon>
        <taxon>Agaricomycetidae</taxon>
        <taxon>Agaricales</taxon>
        <taxon>Marasmiineae</taxon>
        <taxon>Marasmiaceae</taxon>
        <taxon>Marasmius</taxon>
    </lineage>
</organism>
<dbReference type="InterPro" id="IPR012337">
    <property type="entry name" value="RNaseH-like_sf"/>
</dbReference>
<feature type="domain" description="DUF6729" evidence="3">
    <location>
        <begin position="203"/>
        <end position="358"/>
    </location>
</feature>
<evidence type="ECO:0000256" key="2">
    <source>
        <dbReference type="SAM" id="MobiDB-lite"/>
    </source>
</evidence>
<dbReference type="InterPro" id="IPR036397">
    <property type="entry name" value="RNaseH_sf"/>
</dbReference>
<name>A0ABR3EQR1_9AGAR</name>
<evidence type="ECO:0000256" key="1">
    <source>
        <dbReference type="SAM" id="Coils"/>
    </source>
</evidence>
<feature type="compositionally biased region" description="Polar residues" evidence="2">
    <location>
        <begin position="39"/>
        <end position="51"/>
    </location>
</feature>
<feature type="compositionally biased region" description="Low complexity" evidence="2">
    <location>
        <begin position="830"/>
        <end position="842"/>
    </location>
</feature>
<sequence length="1361" mass="152274">MSSESTNNLDNSLAPKKRGGARPGAGRKKKAPAEPKLITPSTQNTASTSSAFFDPRTSNLPTPLINTPTVPTTTTKSNHETDNSVLSQSDLDTLTSNITFVTENDENADIAGQGSVLEESMFDNEEDVSMEESARIAQCEAEAGEARAHSAIAEQLEEVREELKKELKELKKPRCYSLGDFWIRPRHPVFALHGAAVTGFKPSLLYRKSIFVWLPSYLPGAPERFKCVCGQYLNKHGFNDDTIARRVSSSPEDYYLLTNRYICCARRRDATTTGCGQIFQGTDPLIIGQLPRHVQEAFPCYLSHRGAVDKHLMNELRCTIATCFGPKPFSEMQQELQTLRHSQLELMYLSAARHYGIKNVQSFSTFNDPLGYNGASRSTHYFRSMFTEWYAAFRIFLDRVQASLPLTIGKADHTFKVIVFMAKVMGEPIHRALYTIVNEWEQVRGRAACLTKSLAYVDEHWKAIAQGLEEHGHPATEYVWTDAPKAEQSFHESITKSLQKNVQHPVVDKWRDLPIFLSVAPTTPTYYDTHSSIDVACDDILSFLEPDAPDTKLVVTIAVKSETEVLGVGGPEGIPCERVGHVDLLQLRFRARLYIIRLTQLAASNHMPPSLQALLSSNRVVKVGVQIREAFEKLSRAFSRPEVAEAVRTSKGAILDLSQLAKLKGVVKDGNLPLSTLAPVVLHRRFPLPDDIRHVRWSLELEQRHISYLGDELECLWEIYDSLSSLPSVGLPLQPADVFVGKLVMLVLGKKEVAEGEVIEHDGHITAVKDENGSTQRINITPSRTAIRLTKAIVPGQILALHSQTVRWIMEHGSIAVVTTQTLRSRGETSPLPASSSSSLGAPAPPRDLSASLAAHSQKQFLPNAEFIQNFPGPAPDLNPGNESDSDDSDAENNEEEEADCNAGAGTHTQNTDTSGSQVMTRPPGTVIASRTLDDVFHFMDRLNRKLSKKHSAYKEFLHCFSLTIFIWDIDDVTAVKKVFEAKGIPWDYAVRAKADALRSRIRRYISPPEKLYNDLKLLFNSFKDIICTIKPSRGRFFSEDARKECQSLLETVQLGLLSDPQDFPLYFLMGQDSDGLNRYRTIRGTNSIEGGVHMPLRRTFGSQSASSELAEALLGNQCHRRNTAIGEYNRTGKRHNSHYDTWLLDEIVETALQVGSKPSFPTPRILATRIATSETFGIIPVSTSLTSQLNIQSLPRIRVEGVPHHRDTPAHIMTRFSTRTTNSYRFLQQRQRVTVPVLPVHTHAEFKRFKEIIQNGTFATGRKKDRTDFEKFAQFWNQEVNLQDPGKLNSNQRLYYKLPELLEAHHKKGVQWRAERATVLAGQNAAALAPIHQLLFDPERYTRTLSARVLSETDATINGK</sequence>
<feature type="region of interest" description="Disordered" evidence="2">
    <location>
        <begin position="867"/>
        <end position="923"/>
    </location>
</feature>
<keyword evidence="5" id="KW-1185">Reference proteome</keyword>
<evidence type="ECO:0000313" key="5">
    <source>
        <dbReference type="Proteomes" id="UP001465976"/>
    </source>
</evidence>
<dbReference type="EMBL" id="JBAHYK010002357">
    <property type="protein sequence ID" value="KAL0565231.1"/>
    <property type="molecule type" value="Genomic_DNA"/>
</dbReference>
<gene>
    <name evidence="4" type="ORF">V5O48_016796</name>
</gene>
<feature type="compositionally biased region" description="Polar residues" evidence="2">
    <location>
        <begin position="907"/>
        <end position="920"/>
    </location>
</feature>
<feature type="coiled-coil region" evidence="1">
    <location>
        <begin position="146"/>
        <end position="173"/>
    </location>
</feature>
<dbReference type="SUPFAM" id="SSF53098">
    <property type="entry name" value="Ribonuclease H-like"/>
    <property type="match status" value="1"/>
</dbReference>
<keyword evidence="1" id="KW-0175">Coiled coil</keyword>
<evidence type="ECO:0000313" key="4">
    <source>
        <dbReference type="EMBL" id="KAL0565231.1"/>
    </source>
</evidence>
<feature type="compositionally biased region" description="Basic residues" evidence="2">
    <location>
        <begin position="15"/>
        <end position="30"/>
    </location>
</feature>
<dbReference type="Pfam" id="PF20499">
    <property type="entry name" value="DUF6729"/>
    <property type="match status" value="1"/>
</dbReference>